<dbReference type="EMBL" id="CP022752">
    <property type="protein sequence ID" value="ASU78470.1"/>
    <property type="molecule type" value="Genomic_DNA"/>
</dbReference>
<reference evidence="9 10" key="1">
    <citation type="submission" date="2017-08" db="EMBL/GenBank/DDBJ databases">
        <title>The complete genome sequence of moderately halophilic actinomycete Actinopolyspora erythraea YIM 90600, the producer of novel erythromycin, novel actinopolysporins A-C and tubercidin.</title>
        <authorList>
            <person name="Yin M."/>
            <person name="Tang S."/>
        </authorList>
    </citation>
    <scope>NUCLEOTIDE SEQUENCE [LARGE SCALE GENOMIC DNA]</scope>
    <source>
        <strain evidence="9 10">YIM 90600</strain>
    </source>
</reference>
<evidence type="ECO:0000256" key="1">
    <source>
        <dbReference type="ARBA" id="ARBA00004370"/>
    </source>
</evidence>
<dbReference type="GO" id="GO:0045017">
    <property type="term" value="P:glycerolipid biosynthetic process"/>
    <property type="evidence" value="ECO:0007669"/>
    <property type="project" value="InterPro"/>
</dbReference>
<evidence type="ECO:0000256" key="4">
    <source>
        <dbReference type="ARBA" id="ARBA00022679"/>
    </source>
</evidence>
<dbReference type="OrthoDB" id="9810950at2"/>
<dbReference type="GO" id="GO:0009247">
    <property type="term" value="P:glycolipid biosynthetic process"/>
    <property type="evidence" value="ECO:0007669"/>
    <property type="project" value="InterPro"/>
</dbReference>
<dbReference type="Pfam" id="PF06974">
    <property type="entry name" value="WS_DGAT_C"/>
    <property type="match status" value="1"/>
</dbReference>
<evidence type="ECO:0000259" key="5">
    <source>
        <dbReference type="Pfam" id="PF03007"/>
    </source>
</evidence>
<dbReference type="SUPFAM" id="SSF53756">
    <property type="entry name" value="UDP-Glycosyltransferase/glycogen phosphorylase"/>
    <property type="match status" value="1"/>
</dbReference>
<protein>
    <submittedName>
        <fullName evidence="9">Uncharacterized protein</fullName>
    </submittedName>
</protein>
<evidence type="ECO:0000259" key="6">
    <source>
        <dbReference type="Pfam" id="PF04101"/>
    </source>
</evidence>
<dbReference type="GO" id="GO:0016758">
    <property type="term" value="F:hexosyltransferase activity"/>
    <property type="evidence" value="ECO:0007669"/>
    <property type="project" value="InterPro"/>
</dbReference>
<proteinExistence type="inferred from homology"/>
<feature type="domain" description="O-acyltransferase WSD1 C-terminal" evidence="8">
    <location>
        <begin position="668"/>
        <end position="811"/>
    </location>
</feature>
<dbReference type="InterPro" id="IPR050519">
    <property type="entry name" value="Glycosyltransf_28_UgtP"/>
</dbReference>
<dbReference type="Proteomes" id="UP000215043">
    <property type="component" value="Chromosome"/>
</dbReference>
<dbReference type="InterPro" id="IPR007235">
    <property type="entry name" value="Glyco_trans_28_C"/>
</dbReference>
<dbReference type="KEGG" id="aey:CDG81_09475"/>
<name>A0A223RRK0_9ACTN</name>
<keyword evidence="4" id="KW-0808">Transferase</keyword>
<dbReference type="Gene3D" id="3.40.50.2000">
    <property type="entry name" value="Glycogen Phosphorylase B"/>
    <property type="match status" value="1"/>
</dbReference>
<dbReference type="InterPro" id="IPR009721">
    <property type="entry name" value="O-acyltransferase_WSD1_C"/>
</dbReference>
<sequence>MTSHEPNGRPPERILLVSADIGEGHNATARAVEEAARRLWPGCESARLDTLRVMGPGVGPLFRWIYVRNVESTPWLYDLFYDALWRWRWFATASRRFVGAWVGPLLRRRIRRWQPDLVISTYPMATAGLDRMRRRGEVRAPVAAFVSDFCPHPFWVYPEIDLHYVMSEASLRALYRAQPDATGAVSVPPVTSAFHPRERRGARLELGMAAEGFQVLIACGSLSFGSVERAVDTALAEPAVDRVIVACGRNDELRGRLSEREEAAGKLLPLGWVEDMPGLTAAADAVVSNAGGATALETMACGRTMIMFEPIAGHGRANAELMARAGLAELCPTSESLAVTLRELATNPERLHRDEQRVLERATAGDFTEQVAALAELPRHRGARRLRHSDRFFAHAADPVVPQQTGAVLRLRDGPEERTAGQWADYLAGLIERRARALPMLHSVLVERGSRGPRWHTARVIEPWDHLEHRTTGDREGIIREFFTAAVPTDRPPWQLMVLRSGDETLILAKLHHALGDGIAVTNTLVRLLRDDPEDVERAPRPHGRAARRPVSVARLRYLVRSRTHEALTVARGLRGLAAAGPAPRSPLDVDSTSARVFGTAELPASEVRARARARGVPTSVFLIGLTAEALHRTLAERTGTTPGQYVRVMVPRTTRSPRDSSGAGMFGNHTVAVSVDLPVGPMSTEQRLREVSERLLAGQHDGQPVAAGIAMAALGALPAPLHRLVVRSIYQRRFFNALVSAMPGSRRPPRVWGALVAEVLPILPLAPGVGTAIGLINWGETVGIGITADARLEWLPSRVAERLRECFGELLDRPGTAGPSEAAREEARR</sequence>
<dbReference type="PANTHER" id="PTHR43025:SF3">
    <property type="entry name" value="MONOGALACTOSYLDIACYLGLYCEROL SYNTHASE 1, CHLOROPLASTIC"/>
    <property type="match status" value="1"/>
</dbReference>
<dbReference type="Pfam" id="PF04101">
    <property type="entry name" value="Glyco_tran_28_C"/>
    <property type="match status" value="1"/>
</dbReference>
<accession>A0A223RRK0</accession>
<dbReference type="GO" id="GO:0016020">
    <property type="term" value="C:membrane"/>
    <property type="evidence" value="ECO:0007669"/>
    <property type="project" value="UniProtKB-SubCell"/>
</dbReference>
<dbReference type="InterPro" id="IPR009695">
    <property type="entry name" value="Diacylglyc_glucosyltr_N"/>
</dbReference>
<evidence type="ECO:0000256" key="2">
    <source>
        <dbReference type="ARBA" id="ARBA00006962"/>
    </source>
</evidence>
<comment type="subcellular location">
    <subcellularLocation>
        <location evidence="1">Membrane</location>
    </subcellularLocation>
</comment>
<evidence type="ECO:0000259" key="7">
    <source>
        <dbReference type="Pfam" id="PF06925"/>
    </source>
</evidence>
<dbReference type="SUPFAM" id="SSF52777">
    <property type="entry name" value="CoA-dependent acyltransferases"/>
    <property type="match status" value="1"/>
</dbReference>
<dbReference type="PANTHER" id="PTHR43025">
    <property type="entry name" value="MONOGALACTOSYLDIACYLGLYCEROL SYNTHASE"/>
    <property type="match status" value="1"/>
</dbReference>
<dbReference type="GO" id="GO:0004144">
    <property type="term" value="F:diacylglycerol O-acyltransferase activity"/>
    <property type="evidence" value="ECO:0007669"/>
    <property type="project" value="InterPro"/>
</dbReference>
<feature type="domain" description="O-acyltransferase WSD1-like N-terminal" evidence="5">
    <location>
        <begin position="387"/>
        <end position="617"/>
    </location>
</feature>
<dbReference type="Pfam" id="PF03007">
    <property type="entry name" value="WS_DGAT_cat"/>
    <property type="match status" value="1"/>
</dbReference>
<evidence type="ECO:0000256" key="3">
    <source>
        <dbReference type="ARBA" id="ARBA00022676"/>
    </source>
</evidence>
<dbReference type="RefSeq" id="WP_052427965.1">
    <property type="nucleotide sequence ID" value="NZ_CP022752.1"/>
</dbReference>
<dbReference type="Pfam" id="PF06925">
    <property type="entry name" value="MGDG_synth"/>
    <property type="match status" value="1"/>
</dbReference>
<evidence type="ECO:0000313" key="10">
    <source>
        <dbReference type="Proteomes" id="UP000215043"/>
    </source>
</evidence>
<dbReference type="InterPro" id="IPR004255">
    <property type="entry name" value="O-acyltransferase_WSD1_N"/>
</dbReference>
<keyword evidence="3" id="KW-0328">Glycosyltransferase</keyword>
<dbReference type="AlphaFoldDB" id="A0A223RRK0"/>
<organism evidence="9 10">
    <name type="scientific">Actinopolyspora erythraea</name>
    <dbReference type="NCBI Taxonomy" id="414996"/>
    <lineage>
        <taxon>Bacteria</taxon>
        <taxon>Bacillati</taxon>
        <taxon>Actinomycetota</taxon>
        <taxon>Actinomycetes</taxon>
        <taxon>Actinopolysporales</taxon>
        <taxon>Actinopolysporaceae</taxon>
        <taxon>Actinopolyspora</taxon>
    </lineage>
</organism>
<comment type="similarity">
    <text evidence="2">Belongs to the glycosyltransferase 28 family.</text>
</comment>
<feature type="domain" description="Glycosyl transferase family 28 C-terminal" evidence="6">
    <location>
        <begin position="215"/>
        <end position="357"/>
    </location>
</feature>
<evidence type="ECO:0000313" key="9">
    <source>
        <dbReference type="EMBL" id="ASU78470.1"/>
    </source>
</evidence>
<gene>
    <name evidence="9" type="ORF">CDG81_09475</name>
</gene>
<feature type="domain" description="Diacylglycerol glucosyltransferase N-terminal" evidence="7">
    <location>
        <begin position="25"/>
        <end position="169"/>
    </location>
</feature>
<evidence type="ECO:0000259" key="8">
    <source>
        <dbReference type="Pfam" id="PF06974"/>
    </source>
</evidence>